<reference evidence="2" key="1">
    <citation type="journal article" date="2009" name="Rice">
        <title>De Novo Next Generation Sequencing of Plant Genomes.</title>
        <authorList>
            <person name="Rounsley S."/>
            <person name="Marri P.R."/>
            <person name="Yu Y."/>
            <person name="He R."/>
            <person name="Sisneros N."/>
            <person name="Goicoechea J.L."/>
            <person name="Lee S.J."/>
            <person name="Angelova A."/>
            <person name="Kudrna D."/>
            <person name="Luo M."/>
            <person name="Affourtit J."/>
            <person name="Desany B."/>
            <person name="Knight J."/>
            <person name="Niazi F."/>
            <person name="Egholm M."/>
            <person name="Wing R.A."/>
        </authorList>
    </citation>
    <scope>NUCLEOTIDE SEQUENCE [LARGE SCALE GENOMIC DNA]</scope>
    <source>
        <strain evidence="2">cv. IRGC 105608</strain>
    </source>
</reference>
<keyword evidence="3" id="KW-1185">Reference proteome</keyword>
<dbReference type="Gramene" id="OBART05G10990.1">
    <property type="protein sequence ID" value="OBART05G10990.1"/>
    <property type="gene ID" value="OBART05G10990"/>
</dbReference>
<sequence>MAVVGGASSHRPCAERDGHRNRATATFPFVAVAALLPSVHIWKRDGRWTLQDAASLPTTPPPRESERREWEEIEKRGASAATIPPPPYHWALPTYLRPDPEARIRPLPPRHPAVGDRSGGEGNRMGRGVRRGERKERNRWRRIAQDLAYFINAPHFIGKRADVLGPRL</sequence>
<dbReference type="PaxDb" id="65489-OBART05G10990.1"/>
<protein>
    <submittedName>
        <fullName evidence="2">Uncharacterized protein</fullName>
    </submittedName>
</protein>
<feature type="compositionally biased region" description="Basic and acidic residues" evidence="1">
    <location>
        <begin position="63"/>
        <end position="77"/>
    </location>
</feature>
<dbReference type="EnsemblPlants" id="OBART05G10990.1">
    <property type="protein sequence ID" value="OBART05G10990.1"/>
    <property type="gene ID" value="OBART05G10990"/>
</dbReference>
<organism evidence="2">
    <name type="scientific">Oryza barthii</name>
    <dbReference type="NCBI Taxonomy" id="65489"/>
    <lineage>
        <taxon>Eukaryota</taxon>
        <taxon>Viridiplantae</taxon>
        <taxon>Streptophyta</taxon>
        <taxon>Embryophyta</taxon>
        <taxon>Tracheophyta</taxon>
        <taxon>Spermatophyta</taxon>
        <taxon>Magnoliopsida</taxon>
        <taxon>Liliopsida</taxon>
        <taxon>Poales</taxon>
        <taxon>Poaceae</taxon>
        <taxon>BOP clade</taxon>
        <taxon>Oryzoideae</taxon>
        <taxon>Oryzeae</taxon>
        <taxon>Oryzinae</taxon>
        <taxon>Oryza</taxon>
    </lineage>
</organism>
<reference evidence="2" key="2">
    <citation type="submission" date="2015-03" db="UniProtKB">
        <authorList>
            <consortium name="EnsemblPlants"/>
        </authorList>
    </citation>
    <scope>IDENTIFICATION</scope>
</reference>
<name>A0A0D3G5T7_9ORYZ</name>
<dbReference type="Proteomes" id="UP000026960">
    <property type="component" value="Chromosome 5"/>
</dbReference>
<evidence type="ECO:0000313" key="2">
    <source>
        <dbReference type="EnsemblPlants" id="OBART05G10990.1"/>
    </source>
</evidence>
<feature type="region of interest" description="Disordered" evidence="1">
    <location>
        <begin position="109"/>
        <end position="133"/>
    </location>
</feature>
<evidence type="ECO:0000256" key="1">
    <source>
        <dbReference type="SAM" id="MobiDB-lite"/>
    </source>
</evidence>
<feature type="region of interest" description="Disordered" evidence="1">
    <location>
        <begin position="52"/>
        <end position="85"/>
    </location>
</feature>
<accession>A0A0D3G5T7</accession>
<evidence type="ECO:0000313" key="3">
    <source>
        <dbReference type="Proteomes" id="UP000026960"/>
    </source>
</evidence>
<proteinExistence type="predicted"/>
<dbReference type="AlphaFoldDB" id="A0A0D3G5T7"/>
<dbReference type="HOGENOM" id="CLU_1588985_0_0_1"/>